<gene>
    <name evidence="3" type="ORF">CARG_07985</name>
</gene>
<dbReference type="AlphaFoldDB" id="U3GWM9"/>
<evidence type="ECO:0000259" key="2">
    <source>
        <dbReference type="Pfam" id="PF00817"/>
    </source>
</evidence>
<dbReference type="EMBL" id="CP006365">
    <property type="protein sequence ID" value="AGU15714.1"/>
    <property type="molecule type" value="Genomic_DNA"/>
</dbReference>
<reference evidence="3 4" key="1">
    <citation type="journal article" date="2013" name="Genome Announc.">
        <title>Whole-Genome Sequence of the Clinical Strain Corynebacterium argentoratense DSM 44202, Isolated from a Human Throat Specimen.</title>
        <authorList>
            <person name="Bomholt C."/>
            <person name="Glaub A."/>
            <person name="Gravermann K."/>
            <person name="Albersmeier A."/>
            <person name="Brinkrolf K."/>
            <person name="Ruckert C."/>
            <person name="Tauch A."/>
        </authorList>
    </citation>
    <scope>NUCLEOTIDE SEQUENCE [LARGE SCALE GENOMIC DNA]</scope>
    <source>
        <strain evidence="3">DSM 44202</strain>
    </source>
</reference>
<dbReference type="Proteomes" id="UP000016943">
    <property type="component" value="Chromosome"/>
</dbReference>
<dbReference type="eggNOG" id="COG0389">
    <property type="taxonomic scope" value="Bacteria"/>
</dbReference>
<dbReference type="PANTHER" id="PTHR35369">
    <property type="entry name" value="BLR3025 PROTEIN-RELATED"/>
    <property type="match status" value="1"/>
</dbReference>
<dbReference type="STRING" id="1348662.CARG_07985"/>
<keyword evidence="4" id="KW-1185">Reference proteome</keyword>
<evidence type="ECO:0000313" key="3">
    <source>
        <dbReference type="EMBL" id="AGU15714.1"/>
    </source>
</evidence>
<name>U3GWM9_9CORY</name>
<evidence type="ECO:0000256" key="1">
    <source>
        <dbReference type="ARBA" id="ARBA00022763"/>
    </source>
</evidence>
<feature type="domain" description="UmuC" evidence="2">
    <location>
        <begin position="1"/>
        <end position="97"/>
    </location>
</feature>
<keyword evidence="1" id="KW-0227">DNA damage</keyword>
<protein>
    <recommendedName>
        <fullName evidence="2">UmuC domain-containing protein</fullName>
    </recommendedName>
</protein>
<evidence type="ECO:0000313" key="4">
    <source>
        <dbReference type="Proteomes" id="UP000016943"/>
    </source>
</evidence>
<dbReference type="InterPro" id="IPR050356">
    <property type="entry name" value="SulA_CellDiv_inhibitor"/>
</dbReference>
<dbReference type="HOGENOM" id="CLU_026357_0_0_11"/>
<dbReference type="PANTHER" id="PTHR35369:SF2">
    <property type="entry name" value="BLR3025 PROTEIN"/>
    <property type="match status" value="1"/>
</dbReference>
<dbReference type="Pfam" id="PF00817">
    <property type="entry name" value="IMS"/>
    <property type="match status" value="1"/>
</dbReference>
<dbReference type="KEGG" id="caz:CARG_07985"/>
<sequence length="450" mass="48807">MRLRHARALAPEALVFDRDDNLAARMFEPIVQSLSHIAATCEVLRPGLLALNMDAVQRYYKKPEDTLAQMLIDASASAGVDCFIGIADTMHTALIAARQQHIVPPGGCVDFLAQQPVGALHACDEEGTELPGLLTEMGIRTLGQFVELGRTGISDIASRFGAAGIEAYEIATARAQRDVITQEKQEELAVFVEPESPITRVDEAAFIARTLASQLHEKLAAAGVVCDRVKIRAYSNHDDMHERVWRTRDALTEAATAERVRWQLAGWVSGPLRAIELIPLSMHTPSTRSVLDDDAADDSAIARAIATAQAQWGAEQVMIAHAAGGRCPTQRVEFLPYGDRPLENESTTTPWAGAIPGPHPSRILSKHVDVVDYAGQAVIVNAEAELNTPVAALIVEGTTHAVTAWAGPWAEDTGWWTATPTRRAFLHVATSEQALLLTWSDGRWILSGAY</sequence>
<dbReference type="GO" id="GO:0006281">
    <property type="term" value="P:DNA repair"/>
    <property type="evidence" value="ECO:0007669"/>
    <property type="project" value="InterPro"/>
</dbReference>
<organism evidence="3 4">
    <name type="scientific">Corynebacterium argentoratense DSM 44202</name>
    <dbReference type="NCBI Taxonomy" id="1348662"/>
    <lineage>
        <taxon>Bacteria</taxon>
        <taxon>Bacillati</taxon>
        <taxon>Actinomycetota</taxon>
        <taxon>Actinomycetes</taxon>
        <taxon>Mycobacteriales</taxon>
        <taxon>Corynebacteriaceae</taxon>
        <taxon>Corynebacterium</taxon>
    </lineage>
</organism>
<dbReference type="InterPro" id="IPR001126">
    <property type="entry name" value="UmuC"/>
</dbReference>
<dbReference type="InterPro" id="IPR043502">
    <property type="entry name" value="DNA/RNA_pol_sf"/>
</dbReference>
<accession>U3GWM9</accession>
<dbReference type="SUPFAM" id="SSF56672">
    <property type="entry name" value="DNA/RNA polymerases"/>
    <property type="match status" value="1"/>
</dbReference>
<proteinExistence type="predicted"/>
<dbReference type="PATRIC" id="fig|1348662.3.peg.1579"/>
<dbReference type="CDD" id="cd03468">
    <property type="entry name" value="PolY_like"/>
    <property type="match status" value="1"/>
</dbReference>